<dbReference type="InterPro" id="IPR000873">
    <property type="entry name" value="AMP-dep_synth/lig_dom"/>
</dbReference>
<dbReference type="InterPro" id="IPR025110">
    <property type="entry name" value="AMP-bd_C"/>
</dbReference>
<dbReference type="HOGENOM" id="CLU_000022_2_12_11"/>
<organism evidence="5 6">
    <name type="scientific">Modestobacter italicus (strain DSM 44449 / CECT 9708 / BC 501)</name>
    <dbReference type="NCBI Taxonomy" id="2732864"/>
    <lineage>
        <taxon>Bacteria</taxon>
        <taxon>Bacillati</taxon>
        <taxon>Actinomycetota</taxon>
        <taxon>Actinomycetes</taxon>
        <taxon>Geodermatophilales</taxon>
        <taxon>Geodermatophilaceae</taxon>
        <taxon>Modestobacter</taxon>
    </lineage>
</organism>
<dbReference type="InterPro" id="IPR042099">
    <property type="entry name" value="ANL_N_sf"/>
</dbReference>
<accession>I4F594</accession>
<dbReference type="STRING" id="477641.MODMU_5434"/>
<reference evidence="5 6" key="1">
    <citation type="journal article" date="2012" name="J. Bacteriol.">
        <title>Genome Sequence of Radiation-Resistant Modestobacter marinus Strain BC501, a Representative Actinobacterium That Thrives on Calcareous Stone Surfaces.</title>
        <authorList>
            <person name="Normand P."/>
            <person name="Gury J."/>
            <person name="Pujic P."/>
            <person name="Chouaia B."/>
            <person name="Crotti E."/>
            <person name="Brusetti L."/>
            <person name="Daffonchio D."/>
            <person name="Vacherie B."/>
            <person name="Barbe V."/>
            <person name="Medigue C."/>
            <person name="Calteau A."/>
            <person name="Ghodhbane-Gtari F."/>
            <person name="Essoussi I."/>
            <person name="Nouioui I."/>
            <person name="Abbassi-Ghozzi I."/>
            <person name="Gtari M."/>
        </authorList>
    </citation>
    <scope>NUCLEOTIDE SEQUENCE [LARGE SCALE GENOMIC DNA]</scope>
    <source>
        <strain evidence="6">BC 501</strain>
    </source>
</reference>
<dbReference type="PANTHER" id="PTHR45527">
    <property type="entry name" value="NONRIBOSOMAL PEPTIDE SYNTHETASE"/>
    <property type="match status" value="1"/>
</dbReference>
<dbReference type="Pfam" id="PF13193">
    <property type="entry name" value="AMP-binding_C"/>
    <property type="match status" value="1"/>
</dbReference>
<evidence type="ECO:0000313" key="6">
    <source>
        <dbReference type="Proteomes" id="UP000006461"/>
    </source>
</evidence>
<gene>
    <name evidence="5" type="ordered locus">MODMU_5434</name>
</gene>
<dbReference type="Proteomes" id="UP000006461">
    <property type="component" value="Chromosome"/>
</dbReference>
<dbReference type="SUPFAM" id="SSF47336">
    <property type="entry name" value="ACP-like"/>
    <property type="match status" value="1"/>
</dbReference>
<dbReference type="OrthoDB" id="2472181at2"/>
<dbReference type="OMA" id="VADPGHE"/>
<name>I4F594_MODI5</name>
<dbReference type="InterPro" id="IPR020806">
    <property type="entry name" value="PKS_PP-bd"/>
</dbReference>
<dbReference type="GO" id="GO:0043041">
    <property type="term" value="P:amino acid activation for nonribosomal peptide biosynthetic process"/>
    <property type="evidence" value="ECO:0007669"/>
    <property type="project" value="TreeGrafter"/>
</dbReference>
<dbReference type="Gene3D" id="3.40.50.12780">
    <property type="entry name" value="N-terminal domain of ligase-like"/>
    <property type="match status" value="1"/>
</dbReference>
<dbReference type="InterPro" id="IPR036736">
    <property type="entry name" value="ACP-like_sf"/>
</dbReference>
<dbReference type="Pfam" id="PF00501">
    <property type="entry name" value="AMP-binding"/>
    <property type="match status" value="1"/>
</dbReference>
<dbReference type="SMART" id="SM00823">
    <property type="entry name" value="PKS_PP"/>
    <property type="match status" value="1"/>
</dbReference>
<evidence type="ECO:0000259" key="4">
    <source>
        <dbReference type="PROSITE" id="PS50075"/>
    </source>
</evidence>
<dbReference type="SUPFAM" id="SSF56801">
    <property type="entry name" value="Acetyl-CoA synthetase-like"/>
    <property type="match status" value="1"/>
</dbReference>
<dbReference type="GO" id="GO:0031177">
    <property type="term" value="F:phosphopantetheine binding"/>
    <property type="evidence" value="ECO:0007669"/>
    <property type="project" value="InterPro"/>
</dbReference>
<sequence>MSPDQAAVRRTAATSDGPELLVMPPRQTSAAERLREVAAALPDQVAITTGDLDVSYADLQHRVQALTAELVPLLAGDAGVTPADARQPVGIYAEQGVDSVAAMFAVMATGHACVVLDVLLPPARAAVIVERAGVGVVLADAERRDAAAAMPGVHTVRDLAMPDGAQGGAQVEVPVAPALDDPATLVFTSGTTGLPKGVVWTQRTVLACGQTSRETLRITPADRVSLALPQGFAVGQLSVVAALLNGATLCVRDPRVHGIHDLAAWVEATGVTVLNCTPSLLRSLHGALPEGHVLPALRLVTTAGEKVYGTDVSDFRQHLPAGASFMNWMGSSETEALTSFEIRPGDPVPSGAVPIGTAIPLRTLSVLGPTDEPVQPGEVGVLHATSEYFSAGYWRDPAATATRFRVEPDGRTRYCTGDRARMDADGVVEILGRGDDSVKIRGYLVEPAEVESALRALPDVVDAVVRGTGTDEHVRLVAWVVPDPHRPEPTAQGLRRDVGQQLPEWMVPRDVVLLPELPRNERGKVDVGALPAPAERHEGAAPATDTERAVEQVWAPILGVEHVGREESFTALGGESLDVEEMFTALSREFGVSLVIDDLAAHPTLAEFAALLTEKQAEAAQQGSGGTVGRLLRRLGRGGARR</sequence>
<dbReference type="InterPro" id="IPR009081">
    <property type="entry name" value="PP-bd_ACP"/>
</dbReference>
<evidence type="ECO:0000256" key="3">
    <source>
        <dbReference type="SAM" id="MobiDB-lite"/>
    </source>
</evidence>
<dbReference type="Pfam" id="PF00550">
    <property type="entry name" value="PP-binding"/>
    <property type="match status" value="1"/>
</dbReference>
<protein>
    <submittedName>
        <fullName evidence="5">Mixed type I polyketide synthase-non ribosomal peptide synthetase</fullName>
    </submittedName>
</protein>
<keyword evidence="1" id="KW-0596">Phosphopantetheine</keyword>
<dbReference type="Gene3D" id="1.10.1200.10">
    <property type="entry name" value="ACP-like"/>
    <property type="match status" value="1"/>
</dbReference>
<keyword evidence="2" id="KW-0597">Phosphoprotein</keyword>
<proteinExistence type="predicted"/>
<dbReference type="AlphaFoldDB" id="I4F594"/>
<dbReference type="PROSITE" id="PS50075">
    <property type="entry name" value="CARRIER"/>
    <property type="match status" value="1"/>
</dbReference>
<dbReference type="EMBL" id="FO203431">
    <property type="protein sequence ID" value="CCH90807.1"/>
    <property type="molecule type" value="Genomic_DNA"/>
</dbReference>
<feature type="region of interest" description="Disordered" evidence="3">
    <location>
        <begin position="1"/>
        <end position="20"/>
    </location>
</feature>
<dbReference type="GO" id="GO:0044550">
    <property type="term" value="P:secondary metabolite biosynthetic process"/>
    <property type="evidence" value="ECO:0007669"/>
    <property type="project" value="TreeGrafter"/>
</dbReference>
<evidence type="ECO:0000313" key="5">
    <source>
        <dbReference type="EMBL" id="CCH90807.1"/>
    </source>
</evidence>
<dbReference type="PANTHER" id="PTHR45527:SF1">
    <property type="entry name" value="FATTY ACID SYNTHASE"/>
    <property type="match status" value="1"/>
</dbReference>
<dbReference type="Gene3D" id="3.30.300.30">
    <property type="match status" value="1"/>
</dbReference>
<dbReference type="PROSITE" id="PS00455">
    <property type="entry name" value="AMP_BINDING"/>
    <property type="match status" value="1"/>
</dbReference>
<dbReference type="PATRIC" id="fig|477641.3.peg.5110"/>
<dbReference type="eggNOG" id="COG1020">
    <property type="taxonomic scope" value="Bacteria"/>
</dbReference>
<keyword evidence="6" id="KW-1185">Reference proteome</keyword>
<dbReference type="GO" id="GO:0005737">
    <property type="term" value="C:cytoplasm"/>
    <property type="evidence" value="ECO:0007669"/>
    <property type="project" value="TreeGrafter"/>
</dbReference>
<feature type="domain" description="Carrier" evidence="4">
    <location>
        <begin position="541"/>
        <end position="616"/>
    </location>
</feature>
<dbReference type="InterPro" id="IPR020845">
    <property type="entry name" value="AMP-binding_CS"/>
</dbReference>
<evidence type="ECO:0000256" key="2">
    <source>
        <dbReference type="ARBA" id="ARBA00022553"/>
    </source>
</evidence>
<dbReference type="KEGG" id="mmar:MODMU_5434"/>
<dbReference type="InterPro" id="IPR045851">
    <property type="entry name" value="AMP-bd_C_sf"/>
</dbReference>
<evidence type="ECO:0000256" key="1">
    <source>
        <dbReference type="ARBA" id="ARBA00022450"/>
    </source>
</evidence>